<comment type="caution">
    <text evidence="2">The sequence shown here is derived from an EMBL/GenBank/DDBJ whole genome shotgun (WGS) entry which is preliminary data.</text>
</comment>
<reference evidence="12 13" key="1">
    <citation type="submission" date="2018-08" db="EMBL/GenBank/DDBJ databases">
        <title>Genomic investigation of the strawberry pathogen Phytophthora fragariae indicates pathogenicity is determined by transcriptional variation in three key races.</title>
        <authorList>
            <person name="Adams T.M."/>
            <person name="Armitage A.D."/>
            <person name="Sobczyk M.K."/>
            <person name="Bates H.J."/>
            <person name="Dunwell J.M."/>
            <person name="Nellist C.F."/>
            <person name="Harrison R.J."/>
        </authorList>
    </citation>
    <scope>NUCLEOTIDE SEQUENCE [LARGE SCALE GENOMIC DNA]</scope>
    <source>
        <strain evidence="10 14">A4</strain>
        <strain evidence="9 15">BC-1</strain>
        <strain evidence="8 19">BC-23</strain>
        <strain evidence="7 13">NOV-27</strain>
        <strain evidence="6 16">NOV-5</strain>
        <strain evidence="5 17">NOV-71</strain>
        <strain evidence="11 20">NOV-77</strain>
        <strain evidence="2 12">NOV-9</strain>
        <strain evidence="4 21">ONT-3</strain>
        <strain evidence="3 18">SCRP245</strain>
    </source>
</reference>
<organism evidence="2 12">
    <name type="scientific">Phytophthora fragariae</name>
    <dbReference type="NCBI Taxonomy" id="53985"/>
    <lineage>
        <taxon>Eukaryota</taxon>
        <taxon>Sar</taxon>
        <taxon>Stramenopiles</taxon>
        <taxon>Oomycota</taxon>
        <taxon>Peronosporomycetes</taxon>
        <taxon>Peronosporales</taxon>
        <taxon>Peronosporaceae</taxon>
        <taxon>Phytophthora</taxon>
    </lineage>
</organism>
<sequence>MTPHKLLQRRAAKSQEIRGSLAAYFTLLVLVLMLDVLLTSGTKVLLPMMSFAESYPTRFVMFYRPKVEVLTTMMHDLFDELEMLEQLSHAWDFTAALVTLVCVHQVIESARSTIASRLRTSTETNAE</sequence>
<evidence type="ECO:0000313" key="21">
    <source>
        <dbReference type="Proteomes" id="UP000488956"/>
    </source>
</evidence>
<dbReference type="EMBL" id="QXGB01000094">
    <property type="protein sequence ID" value="KAE9231054.1"/>
    <property type="molecule type" value="Genomic_DNA"/>
</dbReference>
<dbReference type="EMBL" id="QXGA01000076">
    <property type="protein sequence ID" value="KAE9153247.1"/>
    <property type="molecule type" value="Genomic_DNA"/>
</dbReference>
<evidence type="ECO:0000313" key="4">
    <source>
        <dbReference type="EMBL" id="KAE9133496.1"/>
    </source>
</evidence>
<dbReference type="EMBL" id="QXGF01000099">
    <property type="protein sequence ID" value="KAE8946914.1"/>
    <property type="molecule type" value="Genomic_DNA"/>
</dbReference>
<protein>
    <submittedName>
        <fullName evidence="2">Uncharacterized protein</fullName>
    </submittedName>
</protein>
<dbReference type="OrthoDB" id="128685at2759"/>
<evidence type="ECO:0000313" key="17">
    <source>
        <dbReference type="Proteomes" id="UP000441208"/>
    </source>
</evidence>
<dbReference type="Proteomes" id="UP000437068">
    <property type="component" value="Unassembled WGS sequence"/>
</dbReference>
<evidence type="ECO:0000313" key="18">
    <source>
        <dbReference type="Proteomes" id="UP000460718"/>
    </source>
</evidence>
<dbReference type="EMBL" id="QXFW01000078">
    <property type="protein sequence ID" value="KAE9026367.1"/>
    <property type="molecule type" value="Genomic_DNA"/>
</dbReference>
<evidence type="ECO:0000313" key="19">
    <source>
        <dbReference type="Proteomes" id="UP000476176"/>
    </source>
</evidence>
<dbReference type="Proteomes" id="UP000460718">
    <property type="component" value="Unassembled WGS sequence"/>
</dbReference>
<dbReference type="Proteomes" id="UP000440367">
    <property type="component" value="Unassembled WGS sequence"/>
</dbReference>
<evidence type="ECO:0000313" key="6">
    <source>
        <dbReference type="EMBL" id="KAE9153247.1"/>
    </source>
</evidence>
<evidence type="ECO:0000313" key="16">
    <source>
        <dbReference type="Proteomes" id="UP000440732"/>
    </source>
</evidence>
<dbReference type="Proteomes" id="UP000440732">
    <property type="component" value="Unassembled WGS sequence"/>
</dbReference>
<dbReference type="Proteomes" id="UP000476176">
    <property type="component" value="Unassembled WGS sequence"/>
</dbReference>
<dbReference type="EMBL" id="QXGD01000100">
    <property type="protein sequence ID" value="KAE9253083.1"/>
    <property type="molecule type" value="Genomic_DNA"/>
</dbReference>
<dbReference type="AlphaFoldDB" id="A0A6A3FLH8"/>
<evidence type="ECO:0000313" key="3">
    <source>
        <dbReference type="EMBL" id="KAE9026367.1"/>
    </source>
</evidence>
<gene>
    <name evidence="10" type="ORF">PF001_g2834</name>
    <name evidence="9" type="ORF">PF002_g3525</name>
    <name evidence="8" type="ORF">PF004_g2694</name>
    <name evidence="7" type="ORF">PF005_g3250</name>
    <name evidence="6" type="ORF">PF006_g2632</name>
    <name evidence="5" type="ORF">PF007_g3219</name>
    <name evidence="11" type="ORF">PF008_g2831</name>
    <name evidence="2" type="ORF">PF009_g3468</name>
    <name evidence="4" type="ORF">PF010_g2794</name>
    <name evidence="3" type="ORF">PF011_g2597</name>
</gene>
<dbReference type="EMBL" id="QXFY01000082">
    <property type="protein sequence ID" value="KAE9358088.1"/>
    <property type="molecule type" value="Genomic_DNA"/>
</dbReference>
<keyword evidence="13" id="KW-1185">Reference proteome</keyword>
<name>A0A6A3FLH8_9STRA</name>
<keyword evidence="1" id="KW-0812">Transmembrane</keyword>
<evidence type="ECO:0000313" key="8">
    <source>
        <dbReference type="EMBL" id="KAE9250996.1"/>
    </source>
</evidence>
<dbReference type="Proteomes" id="UP000486351">
    <property type="component" value="Unassembled WGS sequence"/>
</dbReference>
<dbReference type="Proteomes" id="UP000488956">
    <property type="component" value="Unassembled WGS sequence"/>
</dbReference>
<dbReference type="EMBL" id="QXGE01000083">
    <property type="protein sequence ID" value="KAE9325677.1"/>
    <property type="molecule type" value="Genomic_DNA"/>
</dbReference>
<accession>A0A6A3FLH8</accession>
<keyword evidence="1" id="KW-0472">Membrane</keyword>
<evidence type="ECO:0000313" key="20">
    <source>
        <dbReference type="Proteomes" id="UP000486351"/>
    </source>
</evidence>
<dbReference type="Proteomes" id="UP000429523">
    <property type="component" value="Unassembled WGS sequence"/>
</dbReference>
<evidence type="ECO:0000313" key="15">
    <source>
        <dbReference type="Proteomes" id="UP000440367"/>
    </source>
</evidence>
<dbReference type="Proteomes" id="UP000441208">
    <property type="component" value="Unassembled WGS sequence"/>
</dbReference>
<evidence type="ECO:0000313" key="14">
    <source>
        <dbReference type="Proteomes" id="UP000437068"/>
    </source>
</evidence>
<evidence type="ECO:0000313" key="7">
    <source>
        <dbReference type="EMBL" id="KAE9231054.1"/>
    </source>
</evidence>
<evidence type="ECO:0000313" key="13">
    <source>
        <dbReference type="Proteomes" id="UP000433483"/>
    </source>
</evidence>
<evidence type="ECO:0000313" key="2">
    <source>
        <dbReference type="EMBL" id="KAE8946914.1"/>
    </source>
</evidence>
<dbReference type="EMBL" id="QXGC01000078">
    <property type="protein sequence ID" value="KAE9250996.1"/>
    <property type="molecule type" value="Genomic_DNA"/>
</dbReference>
<dbReference type="Proteomes" id="UP000433483">
    <property type="component" value="Unassembled WGS sequence"/>
</dbReference>
<evidence type="ECO:0000313" key="5">
    <source>
        <dbReference type="EMBL" id="KAE9133763.1"/>
    </source>
</evidence>
<keyword evidence="1" id="KW-1133">Transmembrane helix</keyword>
<dbReference type="EMBL" id="QXFZ01000093">
    <property type="protein sequence ID" value="KAE9133763.1"/>
    <property type="molecule type" value="Genomic_DNA"/>
</dbReference>
<evidence type="ECO:0000313" key="9">
    <source>
        <dbReference type="EMBL" id="KAE9253083.1"/>
    </source>
</evidence>
<proteinExistence type="predicted"/>
<evidence type="ECO:0000313" key="12">
    <source>
        <dbReference type="Proteomes" id="UP000429523"/>
    </source>
</evidence>
<dbReference type="EMBL" id="QXFX01000080">
    <property type="protein sequence ID" value="KAE9133496.1"/>
    <property type="molecule type" value="Genomic_DNA"/>
</dbReference>
<feature type="transmembrane region" description="Helical" evidence="1">
    <location>
        <begin position="21"/>
        <end position="41"/>
    </location>
</feature>
<evidence type="ECO:0000313" key="11">
    <source>
        <dbReference type="EMBL" id="KAE9358088.1"/>
    </source>
</evidence>
<evidence type="ECO:0000256" key="1">
    <source>
        <dbReference type="SAM" id="Phobius"/>
    </source>
</evidence>
<evidence type="ECO:0000313" key="10">
    <source>
        <dbReference type="EMBL" id="KAE9325677.1"/>
    </source>
</evidence>